<evidence type="ECO:0000256" key="7">
    <source>
        <dbReference type="NCBIfam" id="TIGR00484"/>
    </source>
</evidence>
<evidence type="ECO:0000256" key="6">
    <source>
        <dbReference type="HAMAP-Rule" id="MF_00054"/>
    </source>
</evidence>
<dbReference type="InterPro" id="IPR005517">
    <property type="entry name" value="Transl_elong_EFG/EF2_IV"/>
</dbReference>
<dbReference type="CDD" id="cd03713">
    <property type="entry name" value="EFG_mtEFG_C"/>
    <property type="match status" value="1"/>
</dbReference>
<dbReference type="Gene3D" id="3.30.230.10">
    <property type="match status" value="1"/>
</dbReference>
<dbReference type="FunFam" id="3.40.50.300:FF:000029">
    <property type="entry name" value="Elongation factor G"/>
    <property type="match status" value="1"/>
</dbReference>
<name>A0A1F4R517_UNCSA</name>
<dbReference type="SMART" id="SM00889">
    <property type="entry name" value="EFG_IV"/>
    <property type="match status" value="1"/>
</dbReference>
<dbReference type="Pfam" id="PF00679">
    <property type="entry name" value="EFG_C"/>
    <property type="match status" value="1"/>
</dbReference>
<dbReference type="EMBL" id="METP01000058">
    <property type="protein sequence ID" value="OGC03277.1"/>
    <property type="molecule type" value="Genomic_DNA"/>
</dbReference>
<dbReference type="InterPro" id="IPR027417">
    <property type="entry name" value="P-loop_NTPase"/>
</dbReference>
<dbReference type="Pfam" id="PF03144">
    <property type="entry name" value="GTP_EFTU_D2"/>
    <property type="match status" value="1"/>
</dbReference>
<dbReference type="NCBIfam" id="TIGR00484">
    <property type="entry name" value="EF-G"/>
    <property type="match status" value="1"/>
</dbReference>
<evidence type="ECO:0000256" key="1">
    <source>
        <dbReference type="ARBA" id="ARBA00005870"/>
    </source>
</evidence>
<dbReference type="InterPro" id="IPR041095">
    <property type="entry name" value="EFG_II"/>
</dbReference>
<evidence type="ECO:0000313" key="9">
    <source>
        <dbReference type="EMBL" id="OGC03277.1"/>
    </source>
</evidence>
<evidence type="ECO:0000256" key="5">
    <source>
        <dbReference type="ARBA" id="ARBA00023134"/>
    </source>
</evidence>
<dbReference type="InterPro" id="IPR009000">
    <property type="entry name" value="Transl_B-barrel_sf"/>
</dbReference>
<feature type="binding site" evidence="6">
    <location>
        <begin position="81"/>
        <end position="85"/>
    </location>
    <ligand>
        <name>GTP</name>
        <dbReference type="ChEBI" id="CHEBI:37565"/>
    </ligand>
</feature>
<dbReference type="SUPFAM" id="SSF52540">
    <property type="entry name" value="P-loop containing nucleoside triphosphate hydrolases"/>
    <property type="match status" value="1"/>
</dbReference>
<proteinExistence type="inferred from homology"/>
<feature type="domain" description="Tr-type G" evidence="8">
    <location>
        <begin position="8"/>
        <end position="282"/>
    </location>
</feature>
<dbReference type="SUPFAM" id="SSF54980">
    <property type="entry name" value="EF-G C-terminal domain-like"/>
    <property type="match status" value="2"/>
</dbReference>
<dbReference type="AlphaFoldDB" id="A0A1F4R517"/>
<dbReference type="GO" id="GO:0005525">
    <property type="term" value="F:GTP binding"/>
    <property type="evidence" value="ECO:0007669"/>
    <property type="project" value="UniProtKB-UniRule"/>
</dbReference>
<sequence>MAREHAMDKYRNMGFVAHIDAGKTTTTERVLFYSGRLHRIGEVHNGTATMDWMEQEKERGITITSAATTTFWRDHRINIIDTPGHVDFTVEVERSLRVLDGVVIIFCAVGGVQPQSETVWRQATRYNVPRVAFINKMDRVGADFYRVADQIKDRLLSKPVLFQLPVGAEDQFAGIIDLVEMDAVMYEDDLGLKLVRKPIPDDLKVKANAYREKLVEAAAEADDKLLEKYLSGQALTKEEIRVGLRKAVIAAQIVPVVCGSSFKNRGVQPLLDVIVDYLPSPLDKEGVKGLNTKSGEEEQRKAADEEPFAALAFKIMSDPFVGRLTFFRVYSGTLKSGSYVLNSVKDKKERIGRILQMHANKREDIEEIYAGDIAAAVGLKNTTTGDTLCDTLKPIILESIQFPEPVIFVAIEPKTKVDQERLGMALGKLAEEDPTFRIKGDPETGQTIISGMGELHLEIIVDRLLREFRVEANVGKPQVAYKETIRGEAEVEGKYIRQTGGRGQYGHVFLRLEPLAAGKGFEFVNKIVRGSIPREYIPAVEKGIEEAMSTGVLAGYPVIDLRTTLFDGSYHDVDSSEIAFKIAGSMAFKKGVLQSSPILLEPTMKVEVVVPDQYMGEVIGDLNSRRGRIEGMEARMGIQTIKAKVPLSTMFGYSTIVRSLTQGRGSYSMEFCEYNEMPKNLAQEIIEKNQGTASAEEGQEK</sequence>
<dbReference type="InterPro" id="IPR000640">
    <property type="entry name" value="EFG_V-like"/>
</dbReference>
<dbReference type="InterPro" id="IPR004540">
    <property type="entry name" value="Transl_elong_EFG/EF2"/>
</dbReference>
<evidence type="ECO:0000256" key="3">
    <source>
        <dbReference type="ARBA" id="ARBA00022768"/>
    </source>
</evidence>
<dbReference type="NCBIfam" id="NF009381">
    <property type="entry name" value="PRK12740.1-5"/>
    <property type="match status" value="1"/>
</dbReference>
<dbReference type="Pfam" id="PF00009">
    <property type="entry name" value="GTP_EFTU"/>
    <property type="match status" value="1"/>
</dbReference>
<comment type="subcellular location">
    <subcellularLocation>
        <location evidence="6">Cytoplasm</location>
    </subcellularLocation>
</comment>
<organism evidence="9 10">
    <name type="scientific">candidate division WOR-1 bacterium RIFCSPLOWO2_02_FULL_46_20</name>
    <dbReference type="NCBI Taxonomy" id="1802567"/>
    <lineage>
        <taxon>Bacteria</taxon>
        <taxon>Bacillati</taxon>
        <taxon>Saganbacteria</taxon>
    </lineage>
</organism>
<dbReference type="InterPro" id="IPR020568">
    <property type="entry name" value="Ribosomal_Su5_D2-typ_SF"/>
</dbReference>
<dbReference type="PRINTS" id="PR00315">
    <property type="entry name" value="ELONGATNFCT"/>
</dbReference>
<dbReference type="InterPro" id="IPR000795">
    <property type="entry name" value="T_Tr_GTP-bd_dom"/>
</dbReference>
<dbReference type="SUPFAM" id="SSF50447">
    <property type="entry name" value="Translation proteins"/>
    <property type="match status" value="1"/>
</dbReference>
<dbReference type="FunFam" id="3.30.230.10:FF:000003">
    <property type="entry name" value="Elongation factor G"/>
    <property type="match status" value="1"/>
</dbReference>
<keyword evidence="2 6" id="KW-0547">Nucleotide-binding</keyword>
<dbReference type="SUPFAM" id="SSF54211">
    <property type="entry name" value="Ribosomal protein S5 domain 2-like"/>
    <property type="match status" value="1"/>
</dbReference>
<dbReference type="InterPro" id="IPR004161">
    <property type="entry name" value="EFTu-like_2"/>
</dbReference>
<keyword evidence="5 6" id="KW-0342">GTP-binding</keyword>
<dbReference type="CDD" id="cd04088">
    <property type="entry name" value="EFG_mtEFG_II"/>
    <property type="match status" value="1"/>
</dbReference>
<dbReference type="SMART" id="SM00838">
    <property type="entry name" value="EFG_C"/>
    <property type="match status" value="1"/>
</dbReference>
<feature type="binding site" evidence="6">
    <location>
        <begin position="135"/>
        <end position="138"/>
    </location>
    <ligand>
        <name>GTP</name>
        <dbReference type="ChEBI" id="CHEBI:37565"/>
    </ligand>
</feature>
<evidence type="ECO:0000256" key="4">
    <source>
        <dbReference type="ARBA" id="ARBA00022917"/>
    </source>
</evidence>
<keyword evidence="6" id="KW-0963">Cytoplasm</keyword>
<dbReference type="Pfam" id="PF03764">
    <property type="entry name" value="EFG_IV"/>
    <property type="match status" value="1"/>
</dbReference>
<dbReference type="PROSITE" id="PS51722">
    <property type="entry name" value="G_TR_2"/>
    <property type="match status" value="1"/>
</dbReference>
<dbReference type="FunFam" id="2.40.30.10:FF:000006">
    <property type="entry name" value="Elongation factor G"/>
    <property type="match status" value="1"/>
</dbReference>
<dbReference type="Gene3D" id="2.40.30.10">
    <property type="entry name" value="Translation factors"/>
    <property type="match status" value="1"/>
</dbReference>
<comment type="caution">
    <text evidence="9">The sequence shown here is derived from an EMBL/GenBank/DDBJ whole genome shotgun (WGS) entry which is preliminary data.</text>
</comment>
<dbReference type="InterPro" id="IPR047872">
    <property type="entry name" value="EFG_IV"/>
</dbReference>
<keyword evidence="3 6" id="KW-0251">Elongation factor</keyword>
<feature type="binding site" evidence="6">
    <location>
        <begin position="17"/>
        <end position="24"/>
    </location>
    <ligand>
        <name>GTP</name>
        <dbReference type="ChEBI" id="CHEBI:37565"/>
    </ligand>
</feature>
<dbReference type="GO" id="GO:0003924">
    <property type="term" value="F:GTPase activity"/>
    <property type="evidence" value="ECO:0007669"/>
    <property type="project" value="InterPro"/>
</dbReference>
<dbReference type="Gene3D" id="3.30.70.870">
    <property type="entry name" value="Elongation Factor G (Translational Gtpase), domain 3"/>
    <property type="match status" value="1"/>
</dbReference>
<dbReference type="Pfam" id="PF14492">
    <property type="entry name" value="EFG_III"/>
    <property type="match status" value="1"/>
</dbReference>
<dbReference type="GO" id="GO:0005737">
    <property type="term" value="C:cytoplasm"/>
    <property type="evidence" value="ECO:0007669"/>
    <property type="project" value="UniProtKB-SubCell"/>
</dbReference>
<dbReference type="InterPro" id="IPR005225">
    <property type="entry name" value="Small_GTP-bd"/>
</dbReference>
<evidence type="ECO:0000256" key="2">
    <source>
        <dbReference type="ARBA" id="ARBA00022741"/>
    </source>
</evidence>
<keyword evidence="4 6" id="KW-0648">Protein biosynthesis</keyword>
<evidence type="ECO:0000259" key="8">
    <source>
        <dbReference type="PROSITE" id="PS51722"/>
    </source>
</evidence>
<gene>
    <name evidence="6" type="primary">fusA</name>
    <name evidence="9" type="ORF">A3H38_00845</name>
</gene>
<dbReference type="CDD" id="cd01434">
    <property type="entry name" value="EFG_mtEFG1_IV"/>
    <property type="match status" value="1"/>
</dbReference>
<dbReference type="PROSITE" id="PS00301">
    <property type="entry name" value="G_TR_1"/>
    <property type="match status" value="1"/>
</dbReference>
<dbReference type="FunFam" id="3.30.70.870:FF:000001">
    <property type="entry name" value="Elongation factor G"/>
    <property type="match status" value="1"/>
</dbReference>
<dbReference type="Proteomes" id="UP000176938">
    <property type="component" value="Unassembled WGS sequence"/>
</dbReference>
<dbReference type="InterPro" id="IPR035649">
    <property type="entry name" value="EFG_V"/>
</dbReference>
<comment type="similarity">
    <text evidence="1 6">Belongs to the TRAFAC class translation factor GTPase superfamily. Classic translation factor GTPase family. EF-G/EF-2 subfamily.</text>
</comment>
<reference evidence="9 10" key="1">
    <citation type="journal article" date="2016" name="Nat. Commun.">
        <title>Thousands of microbial genomes shed light on interconnected biogeochemical processes in an aquifer system.</title>
        <authorList>
            <person name="Anantharaman K."/>
            <person name="Brown C.T."/>
            <person name="Hug L.A."/>
            <person name="Sharon I."/>
            <person name="Castelle C.J."/>
            <person name="Probst A.J."/>
            <person name="Thomas B.C."/>
            <person name="Singh A."/>
            <person name="Wilkins M.J."/>
            <person name="Karaoz U."/>
            <person name="Brodie E.L."/>
            <person name="Williams K.H."/>
            <person name="Hubbard S.S."/>
            <person name="Banfield J.F."/>
        </authorList>
    </citation>
    <scope>NUCLEOTIDE SEQUENCE [LARGE SCALE GENOMIC DNA]</scope>
</reference>
<dbReference type="InterPro" id="IPR014721">
    <property type="entry name" value="Ribsml_uS5_D2-typ_fold_subgr"/>
</dbReference>
<dbReference type="CDD" id="cd01886">
    <property type="entry name" value="EF-G"/>
    <property type="match status" value="1"/>
</dbReference>
<dbReference type="HAMAP" id="MF_00054_B">
    <property type="entry name" value="EF_G_EF_2_B"/>
    <property type="match status" value="1"/>
</dbReference>
<dbReference type="Gene3D" id="3.40.50.300">
    <property type="entry name" value="P-loop containing nucleotide triphosphate hydrolases"/>
    <property type="match status" value="1"/>
</dbReference>
<dbReference type="PANTHER" id="PTHR43261:SF1">
    <property type="entry name" value="RIBOSOME-RELEASING FACTOR 2, MITOCHONDRIAL"/>
    <property type="match status" value="1"/>
</dbReference>
<accession>A0A1F4R517</accession>
<dbReference type="GO" id="GO:0032790">
    <property type="term" value="P:ribosome disassembly"/>
    <property type="evidence" value="ECO:0007669"/>
    <property type="project" value="TreeGrafter"/>
</dbReference>
<dbReference type="InterPro" id="IPR009022">
    <property type="entry name" value="EFG_III"/>
</dbReference>
<dbReference type="FunFam" id="3.30.70.240:FF:000001">
    <property type="entry name" value="Elongation factor G"/>
    <property type="match status" value="1"/>
</dbReference>
<evidence type="ECO:0000313" key="10">
    <source>
        <dbReference type="Proteomes" id="UP000176938"/>
    </source>
</evidence>
<protein>
    <recommendedName>
        <fullName evidence="6 7">Elongation factor G</fullName>
        <shortName evidence="6">EF-G</shortName>
    </recommendedName>
</protein>
<dbReference type="NCBIfam" id="TIGR00231">
    <property type="entry name" value="small_GTP"/>
    <property type="match status" value="1"/>
</dbReference>
<dbReference type="GO" id="GO:0003746">
    <property type="term" value="F:translation elongation factor activity"/>
    <property type="evidence" value="ECO:0007669"/>
    <property type="project" value="UniProtKB-UniRule"/>
</dbReference>
<dbReference type="PANTHER" id="PTHR43261">
    <property type="entry name" value="TRANSLATION ELONGATION FACTOR G-RELATED"/>
    <property type="match status" value="1"/>
</dbReference>
<comment type="function">
    <text evidence="6">Catalyzes the GTP-dependent ribosomal translocation step during translation elongation. During this step, the ribosome changes from the pre-translocational (PRE) to the post-translocational (POST) state as the newly formed A-site-bound peptidyl-tRNA and P-site-bound deacylated tRNA move to the P and E sites, respectively. Catalyzes the coordinated movement of the two tRNA molecules, the mRNA and conformational changes in the ribosome.</text>
</comment>
<dbReference type="InterPro" id="IPR031157">
    <property type="entry name" value="G_TR_CS"/>
</dbReference>
<dbReference type="CDD" id="cd16262">
    <property type="entry name" value="EFG_III"/>
    <property type="match status" value="1"/>
</dbReference>
<dbReference type="Gene3D" id="3.30.70.240">
    <property type="match status" value="1"/>
</dbReference>
<dbReference type="InterPro" id="IPR035647">
    <property type="entry name" value="EFG_III/V"/>
</dbReference>